<evidence type="ECO:0000256" key="4">
    <source>
        <dbReference type="ARBA" id="ARBA00023136"/>
    </source>
</evidence>
<evidence type="ECO:0000256" key="2">
    <source>
        <dbReference type="ARBA" id="ARBA00022692"/>
    </source>
</evidence>
<proteinExistence type="predicted"/>
<dbReference type="AlphaFoldDB" id="A0AAT9GJX2"/>
<feature type="transmembrane region" description="Helical" evidence="5">
    <location>
        <begin position="49"/>
        <end position="68"/>
    </location>
</feature>
<feature type="transmembrane region" description="Helical" evidence="5">
    <location>
        <begin position="75"/>
        <end position="94"/>
    </location>
</feature>
<evidence type="ECO:0000256" key="3">
    <source>
        <dbReference type="ARBA" id="ARBA00022989"/>
    </source>
</evidence>
<dbReference type="Pfam" id="PF13564">
    <property type="entry name" value="DoxX_2"/>
    <property type="match status" value="1"/>
</dbReference>
<comment type="subcellular location">
    <subcellularLocation>
        <location evidence="1">Membrane</location>
        <topology evidence="1">Multi-pass membrane protein</topology>
    </subcellularLocation>
</comment>
<dbReference type="InterPro" id="IPR032808">
    <property type="entry name" value="DoxX"/>
</dbReference>
<evidence type="ECO:0000256" key="5">
    <source>
        <dbReference type="SAM" id="Phobius"/>
    </source>
</evidence>
<feature type="transmembrane region" description="Helical" evidence="5">
    <location>
        <begin position="9"/>
        <end position="29"/>
    </location>
</feature>
<keyword evidence="3 5" id="KW-1133">Transmembrane helix</keyword>
<feature type="transmembrane region" description="Helical" evidence="5">
    <location>
        <begin position="100"/>
        <end position="117"/>
    </location>
</feature>
<dbReference type="InterPro" id="IPR016944">
    <property type="entry name" value="UCP030066"/>
</dbReference>
<dbReference type="GO" id="GO:0016020">
    <property type="term" value="C:membrane"/>
    <property type="evidence" value="ECO:0007669"/>
    <property type="project" value="UniProtKB-SubCell"/>
</dbReference>
<organism evidence="6">
    <name type="scientific">Sediminibacterium sp. KACHI17</name>
    <dbReference type="NCBI Taxonomy" id="1751071"/>
    <lineage>
        <taxon>Bacteria</taxon>
        <taxon>Pseudomonadati</taxon>
        <taxon>Bacteroidota</taxon>
        <taxon>Chitinophagia</taxon>
        <taxon>Chitinophagales</taxon>
        <taxon>Chitinophagaceae</taxon>
        <taxon>Sediminibacterium</taxon>
    </lineage>
</organism>
<evidence type="ECO:0008006" key="7">
    <source>
        <dbReference type="Google" id="ProtNLM"/>
    </source>
</evidence>
<keyword evidence="4 5" id="KW-0472">Membrane</keyword>
<sequence length="125" mass="13998">MPNKSTKLIYWITTVLFAGFMIFSAIPNIMVNAESKQFLSGYLGYPEYFIRFIGIAKLLGSIAILMPFLKKIKEWAYAGLFFDLIGAVYSIISVGGVDPGMSMMVLVFGVAITSYIYNDKYFAKN</sequence>
<name>A0AAT9GJX2_9BACT</name>
<evidence type="ECO:0000313" key="6">
    <source>
        <dbReference type="EMBL" id="BFG70894.1"/>
    </source>
</evidence>
<reference evidence="6" key="1">
    <citation type="submission" date="2024-02" db="EMBL/GenBank/DDBJ databases">
        <title>Sediminibacterium planktonica sp. nov. and Sediminibacterium longus sp. nov., isolated from surface lake and river water.</title>
        <authorList>
            <person name="Watanabe K."/>
            <person name="Takemine S."/>
            <person name="Ishii Y."/>
            <person name="Ogata Y."/>
            <person name="Shindo C."/>
            <person name="Suda W."/>
        </authorList>
    </citation>
    <scope>NUCLEOTIDE SEQUENCE</scope>
    <source>
        <strain evidence="6">KACHI17</strain>
    </source>
</reference>
<accession>A0AAT9GJX2</accession>
<evidence type="ECO:0000256" key="1">
    <source>
        <dbReference type="ARBA" id="ARBA00004141"/>
    </source>
</evidence>
<gene>
    <name evidence="6" type="ORF">KACHI17_17750</name>
</gene>
<dbReference type="RefSeq" id="WP_353548532.1">
    <property type="nucleotide sequence ID" value="NZ_AP029612.1"/>
</dbReference>
<protein>
    <recommendedName>
        <fullName evidence="7">DoxX family protein</fullName>
    </recommendedName>
</protein>
<dbReference type="PIRSF" id="PIRSF030066">
    <property type="entry name" value="UCP030066"/>
    <property type="match status" value="1"/>
</dbReference>
<dbReference type="EMBL" id="AP029612">
    <property type="protein sequence ID" value="BFG70894.1"/>
    <property type="molecule type" value="Genomic_DNA"/>
</dbReference>
<keyword evidence="2 5" id="KW-0812">Transmembrane</keyword>